<dbReference type="InterPro" id="IPR051531">
    <property type="entry name" value="N-acetyltransferase"/>
</dbReference>
<organism evidence="5 6">
    <name type="scientific">Nocardioides endophyticus</name>
    <dbReference type="NCBI Taxonomy" id="1353775"/>
    <lineage>
        <taxon>Bacteria</taxon>
        <taxon>Bacillati</taxon>
        <taxon>Actinomycetota</taxon>
        <taxon>Actinomycetes</taxon>
        <taxon>Propionibacteriales</taxon>
        <taxon>Nocardioidaceae</taxon>
        <taxon>Nocardioides</taxon>
    </lineage>
</organism>
<evidence type="ECO:0000256" key="3">
    <source>
        <dbReference type="ARBA" id="ARBA00038502"/>
    </source>
</evidence>
<keyword evidence="2" id="KW-0012">Acyltransferase</keyword>
<dbReference type="PANTHER" id="PTHR43792:SF8">
    <property type="entry name" value="[RIBOSOMAL PROTEIN US5]-ALANINE N-ACETYLTRANSFERASE"/>
    <property type="match status" value="1"/>
</dbReference>
<comment type="caution">
    <text evidence="5">The sequence shown here is derived from an EMBL/GenBank/DDBJ whole genome shotgun (WGS) entry which is preliminary data.</text>
</comment>
<protein>
    <submittedName>
        <fullName evidence="5">GNAT family protein</fullName>
    </submittedName>
</protein>
<evidence type="ECO:0000313" key="6">
    <source>
        <dbReference type="Proteomes" id="UP001499882"/>
    </source>
</evidence>
<dbReference type="PROSITE" id="PS51186">
    <property type="entry name" value="GNAT"/>
    <property type="match status" value="1"/>
</dbReference>
<sequence>MNNPDLTPRGGFEARRWRASHLNHRCWARRPNYAGAVVAEGYAIKDLQSGDGAALAAAFRRNREHLEPWDPDRPESFYTDEGQEAEVARNLMATADGRSYLYLVWYDDRVVGRVMLSNIVRGVLQSGTVGYWIDYEHLGRGLAKAGVGHVVVQAARIGLHRLEAGTMLHNTASQAVLRASGFQQYGIAERFLFLRGEWRDHVLFQRILHDDPPGNPIP</sequence>
<gene>
    <name evidence="5" type="ORF">GCM10023350_10950</name>
</gene>
<dbReference type="Proteomes" id="UP001499882">
    <property type="component" value="Unassembled WGS sequence"/>
</dbReference>
<name>A0ABP8YLM3_9ACTN</name>
<dbReference type="PANTHER" id="PTHR43792">
    <property type="entry name" value="GNAT FAMILY, PUTATIVE (AFU_ORTHOLOGUE AFUA_3G00765)-RELATED-RELATED"/>
    <property type="match status" value="1"/>
</dbReference>
<evidence type="ECO:0000259" key="4">
    <source>
        <dbReference type="PROSITE" id="PS51186"/>
    </source>
</evidence>
<comment type="similarity">
    <text evidence="3">Belongs to the acetyltransferase family. RimJ subfamily.</text>
</comment>
<evidence type="ECO:0000256" key="1">
    <source>
        <dbReference type="ARBA" id="ARBA00022679"/>
    </source>
</evidence>
<dbReference type="EMBL" id="BAABKN010000007">
    <property type="protein sequence ID" value="GAA4729476.1"/>
    <property type="molecule type" value="Genomic_DNA"/>
</dbReference>
<evidence type="ECO:0000256" key="2">
    <source>
        <dbReference type="ARBA" id="ARBA00023315"/>
    </source>
</evidence>
<dbReference type="InterPro" id="IPR016181">
    <property type="entry name" value="Acyl_CoA_acyltransferase"/>
</dbReference>
<dbReference type="InterPro" id="IPR000182">
    <property type="entry name" value="GNAT_dom"/>
</dbReference>
<evidence type="ECO:0000313" key="5">
    <source>
        <dbReference type="EMBL" id="GAA4729476.1"/>
    </source>
</evidence>
<dbReference type="Gene3D" id="3.40.630.30">
    <property type="match status" value="1"/>
</dbReference>
<reference evidence="6" key="1">
    <citation type="journal article" date="2019" name="Int. J. Syst. Evol. Microbiol.">
        <title>The Global Catalogue of Microorganisms (GCM) 10K type strain sequencing project: providing services to taxonomists for standard genome sequencing and annotation.</title>
        <authorList>
            <consortium name="The Broad Institute Genomics Platform"/>
            <consortium name="The Broad Institute Genome Sequencing Center for Infectious Disease"/>
            <person name="Wu L."/>
            <person name="Ma J."/>
        </authorList>
    </citation>
    <scope>NUCLEOTIDE SEQUENCE [LARGE SCALE GENOMIC DNA]</scope>
    <source>
        <strain evidence="6">JCM 18532</strain>
    </source>
</reference>
<dbReference type="SUPFAM" id="SSF55729">
    <property type="entry name" value="Acyl-CoA N-acyltransferases (Nat)"/>
    <property type="match status" value="1"/>
</dbReference>
<feature type="domain" description="N-acetyltransferase" evidence="4">
    <location>
        <begin position="57"/>
        <end position="209"/>
    </location>
</feature>
<keyword evidence="1" id="KW-0808">Transferase</keyword>
<keyword evidence="6" id="KW-1185">Reference proteome</keyword>
<accession>A0ABP8YLM3</accession>
<dbReference type="Pfam" id="PF13302">
    <property type="entry name" value="Acetyltransf_3"/>
    <property type="match status" value="1"/>
</dbReference>
<proteinExistence type="inferred from homology"/>